<dbReference type="Proteomes" id="UP000432015">
    <property type="component" value="Unassembled WGS sequence"/>
</dbReference>
<accession>A0A7K1L408</accession>
<organism evidence="1 2">
    <name type="scientific">Actinomadura litoris</name>
    <dbReference type="NCBI Taxonomy" id="2678616"/>
    <lineage>
        <taxon>Bacteria</taxon>
        <taxon>Bacillati</taxon>
        <taxon>Actinomycetota</taxon>
        <taxon>Actinomycetes</taxon>
        <taxon>Streptosporangiales</taxon>
        <taxon>Thermomonosporaceae</taxon>
        <taxon>Actinomadura</taxon>
    </lineage>
</organism>
<dbReference type="InterPro" id="IPR029055">
    <property type="entry name" value="Ntn_hydrolases_N"/>
</dbReference>
<dbReference type="SUPFAM" id="SSF52402">
    <property type="entry name" value="Adenine nucleotide alpha hydrolases-like"/>
    <property type="match status" value="1"/>
</dbReference>
<dbReference type="SUPFAM" id="SSF56235">
    <property type="entry name" value="N-terminal nucleophile aminohydrolases (Ntn hydrolases)"/>
    <property type="match status" value="1"/>
</dbReference>
<gene>
    <name evidence="1" type="ORF">GNZ18_21485</name>
</gene>
<keyword evidence="2" id="KW-1185">Reference proteome</keyword>
<dbReference type="EMBL" id="WOFH01000007">
    <property type="protein sequence ID" value="MUN39152.1"/>
    <property type="molecule type" value="Genomic_DNA"/>
</dbReference>
<proteinExistence type="predicted"/>
<reference evidence="1 2" key="1">
    <citation type="submission" date="2019-11" db="EMBL/GenBank/DDBJ databases">
        <authorList>
            <person name="Cao P."/>
        </authorList>
    </citation>
    <scope>NUCLEOTIDE SEQUENCE [LARGE SCALE GENOMIC DNA]</scope>
    <source>
        <strain evidence="1 2">NEAU-AAG5</strain>
    </source>
</reference>
<dbReference type="AlphaFoldDB" id="A0A7K1L408"/>
<evidence type="ECO:0000313" key="1">
    <source>
        <dbReference type="EMBL" id="MUN39152.1"/>
    </source>
</evidence>
<dbReference type="InterPro" id="IPR014729">
    <property type="entry name" value="Rossmann-like_a/b/a_fold"/>
</dbReference>
<dbReference type="Gene3D" id="3.40.50.620">
    <property type="entry name" value="HUPs"/>
    <property type="match status" value="1"/>
</dbReference>
<protein>
    <recommendedName>
        <fullName evidence="3">Asparagine synthase</fullName>
    </recommendedName>
</protein>
<sequence>MTELDPSGATVLVLRPHDHAFAVQDASTLRKRILSGQGLADLAAPFAGAAAENGTVRVASDWLGMRQLYGVRGDRWAATGTSARELARLAGRGPDLEALGVYRLVGHFLDEDTAFDGVHTLRAGHGWTLAKGRLIESEIDPGDFRTGHAPRVEEAVRELAALLRTTMQQCLDEHPDAILQLSGGLDTRLVLAAIPPSRRAGLETLTLSADDSGDAATAAMLAERYRMRYKVIDLAGLQRLEPAEVHRLVLDASRRREQVLNPLHLSLLEWVEEQTGEAPRISGLGGELARGMYYAMQRGRPSVTPKLVDRLARWRIFSLDPVDSACLDPDFARESEAAAKARLREIFTGIGGDWLSATDAYYYRQRYHRSVGAVITSSCTEHTCLNPLLHPRFVALAEALPPEVKRGSRFNARLVAALDPELAALPMDTGVRPAALMAPRPLTLVRTARDQGTKVVHKTRQRLSRRGDSATATSALARALVTHWRAEPSLLEPVAATGLVDRRWLDRLLSGTEVPAPATTGFLALLEAAFTP</sequence>
<name>A0A7K1L408_9ACTN</name>
<comment type="caution">
    <text evidence="1">The sequence shown here is derived from an EMBL/GenBank/DDBJ whole genome shotgun (WGS) entry which is preliminary data.</text>
</comment>
<evidence type="ECO:0000313" key="2">
    <source>
        <dbReference type="Proteomes" id="UP000432015"/>
    </source>
</evidence>
<dbReference type="RefSeq" id="WP_156218316.1">
    <property type="nucleotide sequence ID" value="NZ_WOFH01000007.1"/>
</dbReference>
<evidence type="ECO:0008006" key="3">
    <source>
        <dbReference type="Google" id="ProtNLM"/>
    </source>
</evidence>